<dbReference type="PANTHER" id="PTHR43698">
    <property type="entry name" value="RIBD C-TERMINAL DOMAIN CONTAINING PROTEIN"/>
    <property type="match status" value="1"/>
</dbReference>
<dbReference type="InterPro" id="IPR014710">
    <property type="entry name" value="RmlC-like_jellyroll"/>
</dbReference>
<sequence length="154" mass="16757">MKKIITTALVTLMAGSALAADVEITRAGSQNTIIGSEKLFTGTSVINPVFAPNEHREFSMGEVIFHPGARSNWHTHPVGQTLVITSGTGWTQQEGKEKQIIRAGDIVWCPPGVKHWHGATDTTSMTHYAIQAKNEEGSVVDWMEPVTDAQYLGE</sequence>
<evidence type="ECO:0000256" key="1">
    <source>
        <dbReference type="SAM" id="SignalP"/>
    </source>
</evidence>
<feature type="domain" description="Cupin type-2" evidence="2">
    <location>
        <begin position="62"/>
        <end position="125"/>
    </location>
</feature>
<evidence type="ECO:0000313" key="4">
    <source>
        <dbReference type="Proteomes" id="UP000092627"/>
    </source>
</evidence>
<dbReference type="Pfam" id="PF07883">
    <property type="entry name" value="Cupin_2"/>
    <property type="match status" value="1"/>
</dbReference>
<dbReference type="InterPro" id="IPR011051">
    <property type="entry name" value="RmlC_Cupin_sf"/>
</dbReference>
<feature type="signal peptide" evidence="1">
    <location>
        <begin position="1"/>
        <end position="19"/>
    </location>
</feature>
<dbReference type="InterPro" id="IPR013096">
    <property type="entry name" value="Cupin_2"/>
</dbReference>
<protein>
    <submittedName>
        <fullName evidence="3">Cupin domain protein</fullName>
    </submittedName>
</protein>
<dbReference type="STRING" id="295068.MAQ5080_00868"/>
<dbReference type="EMBL" id="FLOC01000003">
    <property type="protein sequence ID" value="SBS27613.1"/>
    <property type="molecule type" value="Genomic_DNA"/>
</dbReference>
<reference evidence="3 4" key="1">
    <citation type="submission" date="2016-06" db="EMBL/GenBank/DDBJ databases">
        <authorList>
            <person name="Kjaerup R.B."/>
            <person name="Dalgaard T.S."/>
            <person name="Juul-Madsen H.R."/>
        </authorList>
    </citation>
    <scope>NUCLEOTIDE SEQUENCE [LARGE SCALE GENOMIC DNA]</scope>
    <source>
        <strain evidence="3 4">CECT 5080</strain>
    </source>
</reference>
<dbReference type="AlphaFoldDB" id="A0A1A8T655"/>
<organism evidence="3 4">
    <name type="scientific">Marinomonas aquimarina</name>
    <dbReference type="NCBI Taxonomy" id="295068"/>
    <lineage>
        <taxon>Bacteria</taxon>
        <taxon>Pseudomonadati</taxon>
        <taxon>Pseudomonadota</taxon>
        <taxon>Gammaproteobacteria</taxon>
        <taxon>Oceanospirillales</taxon>
        <taxon>Oceanospirillaceae</taxon>
        <taxon>Marinomonas</taxon>
    </lineage>
</organism>
<keyword evidence="4" id="KW-1185">Reference proteome</keyword>
<proteinExistence type="predicted"/>
<dbReference type="PANTHER" id="PTHR43698:SF1">
    <property type="entry name" value="BLL4564 PROTEIN"/>
    <property type="match status" value="1"/>
</dbReference>
<dbReference type="RefSeq" id="WP_082861036.1">
    <property type="nucleotide sequence ID" value="NZ_FLOC01000003.1"/>
</dbReference>
<dbReference type="SUPFAM" id="SSF51182">
    <property type="entry name" value="RmlC-like cupins"/>
    <property type="match status" value="1"/>
</dbReference>
<dbReference type="Proteomes" id="UP000092627">
    <property type="component" value="Unassembled WGS sequence"/>
</dbReference>
<keyword evidence="1" id="KW-0732">Signal</keyword>
<dbReference type="OrthoDB" id="9802489at2"/>
<dbReference type="InterPro" id="IPR047263">
    <property type="entry name" value="HNL-like_cupin"/>
</dbReference>
<gene>
    <name evidence="3" type="ORF">MAQ5080_00868</name>
</gene>
<name>A0A1A8T655_9GAMM</name>
<dbReference type="CDD" id="cd02233">
    <property type="entry name" value="cupin_HNL-like"/>
    <property type="match status" value="1"/>
</dbReference>
<evidence type="ECO:0000313" key="3">
    <source>
        <dbReference type="EMBL" id="SBS27613.1"/>
    </source>
</evidence>
<dbReference type="Gene3D" id="2.60.120.10">
    <property type="entry name" value="Jelly Rolls"/>
    <property type="match status" value="1"/>
</dbReference>
<evidence type="ECO:0000259" key="2">
    <source>
        <dbReference type="Pfam" id="PF07883"/>
    </source>
</evidence>
<accession>A0A1A8T655</accession>
<feature type="chain" id="PRO_5008378813" evidence="1">
    <location>
        <begin position="20"/>
        <end position="154"/>
    </location>
</feature>